<dbReference type="AlphaFoldDB" id="A0A3Q2CP06"/>
<dbReference type="Proteomes" id="UP000265020">
    <property type="component" value="Unassembled WGS sequence"/>
</dbReference>
<evidence type="ECO:0000313" key="4">
    <source>
        <dbReference type="Proteomes" id="UP000265020"/>
    </source>
</evidence>
<dbReference type="InterPro" id="IPR032771">
    <property type="entry name" value="DUF4527"/>
</dbReference>
<organism evidence="3 4">
    <name type="scientific">Cyprinodon variegatus</name>
    <name type="common">Sheepshead minnow</name>
    <dbReference type="NCBI Taxonomy" id="28743"/>
    <lineage>
        <taxon>Eukaryota</taxon>
        <taxon>Metazoa</taxon>
        <taxon>Chordata</taxon>
        <taxon>Craniata</taxon>
        <taxon>Vertebrata</taxon>
        <taxon>Euteleostomi</taxon>
        <taxon>Actinopterygii</taxon>
        <taxon>Neopterygii</taxon>
        <taxon>Teleostei</taxon>
        <taxon>Neoteleostei</taxon>
        <taxon>Acanthomorphata</taxon>
        <taxon>Ovalentaria</taxon>
        <taxon>Atherinomorphae</taxon>
        <taxon>Cyprinodontiformes</taxon>
        <taxon>Cyprinodontidae</taxon>
        <taxon>Cyprinodon</taxon>
    </lineage>
</organism>
<reference evidence="3" key="1">
    <citation type="submission" date="2025-08" db="UniProtKB">
        <authorList>
            <consortium name="Ensembl"/>
        </authorList>
    </citation>
    <scope>IDENTIFICATION</scope>
</reference>
<feature type="coiled-coil region" evidence="1">
    <location>
        <begin position="94"/>
        <end position="121"/>
    </location>
</feature>
<dbReference type="PANTHER" id="PTHR36866">
    <property type="entry name" value="CHROMOSOME 4 OPEN READING FRAME 50"/>
    <property type="match status" value="1"/>
</dbReference>
<sequence length="307" mass="34047">MELQQKLEESREEPRTLGKSEHQAGIVHEFQEEYVESLVDGFLKADEKAKLIFSQTADSVTTASLSSCQENVQHDSLQNISQKSLYVGPLTDEVTQLNTSIQSLKTQQKELTANISSLREEQKEVALSAKLSCLVVKCQERNSLLAEMMKSMHRRGCLEPRLTQQAEHLLSDAALQEYTAAFSPKSKSQLNDFTRDFFSVFQGCNSGFMPDPTGPVESSCLIKHPKEVSPVPGAQFAEIDSVHLKMKEKCSNPAEFGELSQSPTAVSSKQVSPSRRLSSPEKILNLQEELQRTLMDISQVPSGINVG</sequence>
<feature type="compositionally biased region" description="Polar residues" evidence="2">
    <location>
        <begin position="259"/>
        <end position="277"/>
    </location>
</feature>
<protein>
    <submittedName>
        <fullName evidence="3">Uncharacterized protein</fullName>
    </submittedName>
</protein>
<feature type="region of interest" description="Disordered" evidence="2">
    <location>
        <begin position="1"/>
        <end position="23"/>
    </location>
</feature>
<keyword evidence="4" id="KW-1185">Reference proteome</keyword>
<reference evidence="3" key="2">
    <citation type="submission" date="2025-09" db="UniProtKB">
        <authorList>
            <consortium name="Ensembl"/>
        </authorList>
    </citation>
    <scope>IDENTIFICATION</scope>
</reference>
<feature type="compositionally biased region" description="Basic and acidic residues" evidence="2">
    <location>
        <begin position="1"/>
        <end position="22"/>
    </location>
</feature>
<feature type="region of interest" description="Disordered" evidence="2">
    <location>
        <begin position="254"/>
        <end position="280"/>
    </location>
</feature>
<evidence type="ECO:0000313" key="3">
    <source>
        <dbReference type="Ensembl" id="ENSCVAP00000007159.1"/>
    </source>
</evidence>
<keyword evidence="1" id="KW-0175">Coiled coil</keyword>
<dbReference type="GeneTree" id="ENSGT01030000235227"/>
<evidence type="ECO:0000256" key="1">
    <source>
        <dbReference type="SAM" id="Coils"/>
    </source>
</evidence>
<evidence type="ECO:0000256" key="2">
    <source>
        <dbReference type="SAM" id="MobiDB-lite"/>
    </source>
</evidence>
<dbReference type="PANTHER" id="PTHR36866:SF1">
    <property type="entry name" value="GENE 1043-RELATED"/>
    <property type="match status" value="1"/>
</dbReference>
<name>A0A3Q2CP06_CYPVA</name>
<dbReference type="Ensembl" id="ENSCVAT00000003762.1">
    <property type="protein sequence ID" value="ENSCVAP00000007159.1"/>
    <property type="gene ID" value="ENSCVAG00000008803.1"/>
</dbReference>
<proteinExistence type="predicted"/>
<accession>A0A3Q2CP06</accession>
<dbReference type="Pfam" id="PF15030">
    <property type="entry name" value="DUF4527"/>
    <property type="match status" value="1"/>
</dbReference>